<dbReference type="Proteomes" id="UP000800235">
    <property type="component" value="Unassembled WGS sequence"/>
</dbReference>
<proteinExistence type="inferred from homology"/>
<dbReference type="EMBL" id="MU007058">
    <property type="protein sequence ID" value="KAF2427655.1"/>
    <property type="molecule type" value="Genomic_DNA"/>
</dbReference>
<feature type="domain" description="Tyrosine-protein phosphatase" evidence="3">
    <location>
        <begin position="78"/>
        <end position="333"/>
    </location>
</feature>
<evidence type="ECO:0000259" key="4">
    <source>
        <dbReference type="PROSITE" id="PS50056"/>
    </source>
</evidence>
<dbReference type="InterPro" id="IPR016130">
    <property type="entry name" value="Tyr_Pase_AS"/>
</dbReference>
<dbReference type="Pfam" id="PF00102">
    <property type="entry name" value="Y_phosphatase"/>
    <property type="match status" value="1"/>
</dbReference>
<dbReference type="SMART" id="SM00404">
    <property type="entry name" value="PTPc_motif"/>
    <property type="match status" value="1"/>
</dbReference>
<keyword evidence="6" id="KW-1185">Reference proteome</keyword>
<dbReference type="InterPro" id="IPR000242">
    <property type="entry name" value="PTP_cat"/>
</dbReference>
<name>A0A9P4TWH8_9PEZI</name>
<feature type="region of interest" description="Disordered" evidence="2">
    <location>
        <begin position="1"/>
        <end position="20"/>
    </location>
</feature>
<accession>A0A9P4TWH8</accession>
<dbReference type="PANTHER" id="PTHR19134:SF449">
    <property type="entry name" value="TYROSINE-PROTEIN PHOSPHATASE 1"/>
    <property type="match status" value="1"/>
</dbReference>
<reference evidence="5" key="1">
    <citation type="journal article" date="2020" name="Stud. Mycol.">
        <title>101 Dothideomycetes genomes: a test case for predicting lifestyles and emergence of pathogens.</title>
        <authorList>
            <person name="Haridas S."/>
            <person name="Albert R."/>
            <person name="Binder M."/>
            <person name="Bloem J."/>
            <person name="Labutti K."/>
            <person name="Salamov A."/>
            <person name="Andreopoulos B."/>
            <person name="Baker S."/>
            <person name="Barry K."/>
            <person name="Bills G."/>
            <person name="Bluhm B."/>
            <person name="Cannon C."/>
            <person name="Castanera R."/>
            <person name="Culley D."/>
            <person name="Daum C."/>
            <person name="Ezra D."/>
            <person name="Gonzalez J."/>
            <person name="Henrissat B."/>
            <person name="Kuo A."/>
            <person name="Liang C."/>
            <person name="Lipzen A."/>
            <person name="Lutzoni F."/>
            <person name="Magnuson J."/>
            <person name="Mondo S."/>
            <person name="Nolan M."/>
            <person name="Ohm R."/>
            <person name="Pangilinan J."/>
            <person name="Park H.-J."/>
            <person name="Ramirez L."/>
            <person name="Alfaro M."/>
            <person name="Sun H."/>
            <person name="Tritt A."/>
            <person name="Yoshinaga Y."/>
            <person name="Zwiers L.-H."/>
            <person name="Turgeon B."/>
            <person name="Goodwin S."/>
            <person name="Spatafora J."/>
            <person name="Crous P."/>
            <person name="Grigoriev I."/>
        </authorList>
    </citation>
    <scope>NUCLEOTIDE SEQUENCE</scope>
    <source>
        <strain evidence="5">CBS 130266</strain>
    </source>
</reference>
<gene>
    <name evidence="5" type="ORF">EJ08DRAFT_592760</name>
</gene>
<dbReference type="InterPro" id="IPR000387">
    <property type="entry name" value="Tyr_Pase_dom"/>
</dbReference>
<dbReference type="SUPFAM" id="SSF52799">
    <property type="entry name" value="(Phosphotyrosine protein) phosphatases II"/>
    <property type="match status" value="1"/>
</dbReference>
<sequence length="389" mass="44148">MNDSDTSETASTGNAGQKIAGNVPIPAFLRQSKGEIHKKFIDLEWQQRNRLLMGTQKPTSPDTPISPWKRVMGEDVTKRNRYFNVDPFVANRVRLKVPEGHSDYINASPIKLFDSETHVGRSFIATQGPKEDIAAHMWRMIWHETTSPAVIVMLTQTHESGKEKCFQYFPHSMDSPVQIINENDEFGDGFTATLTLKSIEEDTSTRSTIRELELKNAEGETKVVWHLLFGGWPDFLIPEGEDRAALIKLVALSSSKNAADSPRIVHCSAGVGRSGTFIALDYLLHELEEGNLDEVSKDEDPISDAVDELRKQRMMMVQGEQQYWFLYDVLRDLWVERWLRLKGQKDGEGNVEDFVKGQVESTPEVEAERVSVRKRGELEMELQGNVDRL</sequence>
<dbReference type="PROSITE" id="PS00383">
    <property type="entry name" value="TYR_PHOSPHATASE_1"/>
    <property type="match status" value="1"/>
</dbReference>
<comment type="similarity">
    <text evidence="1">Belongs to the protein-tyrosine phosphatase family. Non-receptor class subfamily.</text>
</comment>
<comment type="caution">
    <text evidence="5">The sequence shown here is derived from an EMBL/GenBank/DDBJ whole genome shotgun (WGS) entry which is preliminary data.</text>
</comment>
<dbReference type="InterPro" id="IPR050348">
    <property type="entry name" value="Protein-Tyr_Phosphatase"/>
</dbReference>
<dbReference type="AlphaFoldDB" id="A0A9P4TWH8"/>
<evidence type="ECO:0000259" key="3">
    <source>
        <dbReference type="PROSITE" id="PS50055"/>
    </source>
</evidence>
<dbReference type="GO" id="GO:0004725">
    <property type="term" value="F:protein tyrosine phosphatase activity"/>
    <property type="evidence" value="ECO:0007669"/>
    <property type="project" value="InterPro"/>
</dbReference>
<dbReference type="InterPro" id="IPR003595">
    <property type="entry name" value="Tyr_Pase_cat"/>
</dbReference>
<feature type="domain" description="Tyrosine specific protein phosphatases" evidence="4">
    <location>
        <begin position="244"/>
        <end position="324"/>
    </location>
</feature>
<organism evidence="5 6">
    <name type="scientific">Tothia fuscella</name>
    <dbReference type="NCBI Taxonomy" id="1048955"/>
    <lineage>
        <taxon>Eukaryota</taxon>
        <taxon>Fungi</taxon>
        <taxon>Dikarya</taxon>
        <taxon>Ascomycota</taxon>
        <taxon>Pezizomycotina</taxon>
        <taxon>Dothideomycetes</taxon>
        <taxon>Pleosporomycetidae</taxon>
        <taxon>Venturiales</taxon>
        <taxon>Cylindrosympodiaceae</taxon>
        <taxon>Tothia</taxon>
    </lineage>
</organism>
<evidence type="ECO:0000256" key="2">
    <source>
        <dbReference type="SAM" id="MobiDB-lite"/>
    </source>
</evidence>
<dbReference type="CDD" id="cd18533">
    <property type="entry name" value="PTP_fungal"/>
    <property type="match status" value="1"/>
</dbReference>
<evidence type="ECO:0000313" key="6">
    <source>
        <dbReference type="Proteomes" id="UP000800235"/>
    </source>
</evidence>
<dbReference type="PROSITE" id="PS50055">
    <property type="entry name" value="TYR_PHOSPHATASE_PTP"/>
    <property type="match status" value="1"/>
</dbReference>
<protein>
    <submittedName>
        <fullName evidence="5">Phosphatases II</fullName>
    </submittedName>
</protein>
<dbReference type="PRINTS" id="PR00700">
    <property type="entry name" value="PRTYPHPHTASE"/>
</dbReference>
<dbReference type="PANTHER" id="PTHR19134">
    <property type="entry name" value="RECEPTOR-TYPE TYROSINE-PROTEIN PHOSPHATASE"/>
    <property type="match status" value="1"/>
</dbReference>
<evidence type="ECO:0000313" key="5">
    <source>
        <dbReference type="EMBL" id="KAF2427655.1"/>
    </source>
</evidence>
<dbReference type="Gene3D" id="3.90.190.10">
    <property type="entry name" value="Protein tyrosine phosphatase superfamily"/>
    <property type="match status" value="1"/>
</dbReference>
<dbReference type="PROSITE" id="PS50056">
    <property type="entry name" value="TYR_PHOSPHATASE_2"/>
    <property type="match status" value="1"/>
</dbReference>
<feature type="compositionally biased region" description="Polar residues" evidence="2">
    <location>
        <begin position="1"/>
        <end position="15"/>
    </location>
</feature>
<dbReference type="InterPro" id="IPR029021">
    <property type="entry name" value="Prot-tyrosine_phosphatase-like"/>
</dbReference>
<dbReference type="SMART" id="SM00194">
    <property type="entry name" value="PTPc"/>
    <property type="match status" value="1"/>
</dbReference>
<dbReference type="OrthoDB" id="10253954at2759"/>
<evidence type="ECO:0000256" key="1">
    <source>
        <dbReference type="ARBA" id="ARBA00009649"/>
    </source>
</evidence>